<reference evidence="2 3" key="1">
    <citation type="submission" date="2019-09" db="EMBL/GenBank/DDBJ databases">
        <authorList>
            <person name="Criscuolo A."/>
        </authorList>
    </citation>
    <scope>NUCLEOTIDE SEQUENCE [LARGE SCALE GENOMIC DNA]</scope>
    <source>
        <strain evidence="3">3(2)</strain>
    </source>
</reference>
<dbReference type="SUPFAM" id="SSF53335">
    <property type="entry name" value="S-adenosyl-L-methionine-dependent methyltransferases"/>
    <property type="match status" value="1"/>
</dbReference>
<evidence type="ECO:0000313" key="2">
    <source>
        <dbReference type="EMBL" id="VVZ95278.1"/>
    </source>
</evidence>
<dbReference type="Gene3D" id="3.40.50.150">
    <property type="entry name" value="Vaccinia Virus protein VP39"/>
    <property type="match status" value="1"/>
</dbReference>
<keyword evidence="3" id="KW-1185">Reference proteome</keyword>
<organism evidence="2 3">
    <name type="scientific">Halomonas lysinitropha</name>
    <dbReference type="NCBI Taxonomy" id="2607506"/>
    <lineage>
        <taxon>Bacteria</taxon>
        <taxon>Pseudomonadati</taxon>
        <taxon>Pseudomonadota</taxon>
        <taxon>Gammaproteobacteria</taxon>
        <taxon>Oceanospirillales</taxon>
        <taxon>Halomonadaceae</taxon>
        <taxon>Halomonas</taxon>
    </lineage>
</organism>
<gene>
    <name evidence="2" type="ORF">HALO32_01343</name>
</gene>
<dbReference type="EMBL" id="CABVOU010000027">
    <property type="protein sequence ID" value="VVZ95278.1"/>
    <property type="molecule type" value="Genomic_DNA"/>
</dbReference>
<dbReference type="CDD" id="cd02440">
    <property type="entry name" value="AdoMet_MTases"/>
    <property type="match status" value="1"/>
</dbReference>
<accession>A0A5K1I504</accession>
<protein>
    <recommendedName>
        <fullName evidence="1">Methyltransferase domain-containing protein</fullName>
    </recommendedName>
</protein>
<feature type="domain" description="Methyltransferase" evidence="1">
    <location>
        <begin position="75"/>
        <end position="153"/>
    </location>
</feature>
<sequence length="268" mass="29661">MAYHGLWQTLRLLGMGATLGGHPERYHAVLGDLVQRHRRGTSLDDSPSEWPISLLIAGAADYSMLAHVIDAASSAWRQLDITVIDQCPTPLLMNEWYADRLVVKITTRCADILTQRLPEQFDIIVTSSFLGYFDPARRTALFDALAAMLKPGGSFVSSNRLRSEDPNSPLARSHAACLAFAERVVASQSVLPAGCRRDEALFEQAYEYARRRRPFPLNDMATLVRLASHAGLDIERLERITSVQEASGVSGPTLQDGSPYAFFVMTRP</sequence>
<evidence type="ECO:0000313" key="3">
    <source>
        <dbReference type="Proteomes" id="UP000326725"/>
    </source>
</evidence>
<dbReference type="InterPro" id="IPR029063">
    <property type="entry name" value="SAM-dependent_MTases_sf"/>
</dbReference>
<name>A0A5K1I504_9GAMM</name>
<dbReference type="AlphaFoldDB" id="A0A5K1I504"/>
<dbReference type="RefSeq" id="WP_192576460.1">
    <property type="nucleotide sequence ID" value="NZ_CABVOU010000027.1"/>
</dbReference>
<evidence type="ECO:0000259" key="1">
    <source>
        <dbReference type="Pfam" id="PF13649"/>
    </source>
</evidence>
<dbReference type="Proteomes" id="UP000326725">
    <property type="component" value="Unassembled WGS sequence"/>
</dbReference>
<dbReference type="Pfam" id="PF13649">
    <property type="entry name" value="Methyltransf_25"/>
    <property type="match status" value="1"/>
</dbReference>
<proteinExistence type="predicted"/>
<dbReference type="InterPro" id="IPR041698">
    <property type="entry name" value="Methyltransf_25"/>
</dbReference>